<name>A0A927RIF7_9ACTN</name>
<evidence type="ECO:0000256" key="1">
    <source>
        <dbReference type="SAM" id="MobiDB-lite"/>
    </source>
</evidence>
<evidence type="ECO:0000313" key="3">
    <source>
        <dbReference type="Proteomes" id="UP000638648"/>
    </source>
</evidence>
<dbReference type="Proteomes" id="UP000638648">
    <property type="component" value="Unassembled WGS sequence"/>
</dbReference>
<evidence type="ECO:0000313" key="2">
    <source>
        <dbReference type="EMBL" id="MBE1606136.1"/>
    </source>
</evidence>
<reference evidence="2" key="1">
    <citation type="submission" date="2020-10" db="EMBL/GenBank/DDBJ databases">
        <title>Sequencing the genomes of 1000 actinobacteria strains.</title>
        <authorList>
            <person name="Klenk H.-P."/>
        </authorList>
    </citation>
    <scope>NUCLEOTIDE SEQUENCE</scope>
    <source>
        <strain evidence="2">DSM 45354</strain>
    </source>
</reference>
<dbReference type="EMBL" id="JADBEM010000001">
    <property type="protein sequence ID" value="MBE1606136.1"/>
    <property type="molecule type" value="Genomic_DNA"/>
</dbReference>
<sequence length="249" mass="27030">MLTSADTFESDDDWLARWVGQRAAFVLTTYAVPCLHFAHAEAARLFDSTAYLNATAYGQLRYHILCEALGRVIESRLSGAEVHRPSDRIGTAFTIECAGRVIYPYKYSEGAADPYAGFRLADDDALKGRLTPGDAPRQGILAGMPELPPGELLVLAWAGNHKDGLTRAVLGVPTLDAGRLRWAEGQVLELDLRLGDTGGSDDRAAGPRPAGRPPVCDKDGRPILDLDRIDAELGVDFDSLFPFHGRSPR</sequence>
<proteinExistence type="predicted"/>
<gene>
    <name evidence="2" type="ORF">HEB94_002984</name>
</gene>
<protein>
    <submittedName>
        <fullName evidence="2">Uncharacterized protein</fullName>
    </submittedName>
</protein>
<comment type="caution">
    <text evidence="2">The sequence shown here is derived from an EMBL/GenBank/DDBJ whole genome shotgun (WGS) entry which is preliminary data.</text>
</comment>
<feature type="compositionally biased region" description="Basic and acidic residues" evidence="1">
    <location>
        <begin position="193"/>
        <end position="205"/>
    </location>
</feature>
<accession>A0A927RIF7</accession>
<dbReference type="AlphaFoldDB" id="A0A927RIF7"/>
<dbReference type="RefSeq" id="WP_192750317.1">
    <property type="nucleotide sequence ID" value="NZ_BAABJL010000025.1"/>
</dbReference>
<keyword evidence="3" id="KW-1185">Reference proteome</keyword>
<feature type="region of interest" description="Disordered" evidence="1">
    <location>
        <begin position="193"/>
        <end position="222"/>
    </location>
</feature>
<organism evidence="2 3">
    <name type="scientific">Actinopolymorpha pittospori</name>
    <dbReference type="NCBI Taxonomy" id="648752"/>
    <lineage>
        <taxon>Bacteria</taxon>
        <taxon>Bacillati</taxon>
        <taxon>Actinomycetota</taxon>
        <taxon>Actinomycetes</taxon>
        <taxon>Propionibacteriales</taxon>
        <taxon>Actinopolymorphaceae</taxon>
        <taxon>Actinopolymorpha</taxon>
    </lineage>
</organism>